<evidence type="ECO:0000256" key="12">
    <source>
        <dbReference type="RuleBase" id="RU364006"/>
    </source>
</evidence>
<dbReference type="GO" id="GO:0072527">
    <property type="term" value="P:pyrimidine-containing compound metabolic process"/>
    <property type="evidence" value="ECO:0007669"/>
    <property type="project" value="UniProtKB-ARBA"/>
</dbReference>
<keyword evidence="15" id="KW-1185">Reference proteome</keyword>
<evidence type="ECO:0000256" key="7">
    <source>
        <dbReference type="ARBA" id="ARBA00022833"/>
    </source>
</evidence>
<dbReference type="GO" id="GO:0004126">
    <property type="term" value="F:cytidine deaminase activity"/>
    <property type="evidence" value="ECO:0007669"/>
    <property type="project" value="UniProtKB-UniRule"/>
</dbReference>
<feature type="domain" description="CMP/dCMP-type deaminase" evidence="13">
    <location>
        <begin position="29"/>
        <end position="161"/>
    </location>
</feature>
<evidence type="ECO:0000313" key="15">
    <source>
        <dbReference type="Proteomes" id="UP001497472"/>
    </source>
</evidence>
<feature type="binding site" evidence="11">
    <location>
        <position position="82"/>
    </location>
    <ligand>
        <name>Zn(2+)</name>
        <dbReference type="ChEBI" id="CHEBI:29105"/>
        <note>catalytic</note>
    </ligand>
</feature>
<dbReference type="GO" id="GO:0055086">
    <property type="term" value="P:nucleobase-containing small molecule metabolic process"/>
    <property type="evidence" value="ECO:0007669"/>
    <property type="project" value="UniProtKB-ARBA"/>
</dbReference>
<comment type="catalytic activity">
    <reaction evidence="9 12">
        <text>cytidine + H2O + H(+) = uridine + NH4(+)</text>
        <dbReference type="Rhea" id="RHEA:16069"/>
        <dbReference type="ChEBI" id="CHEBI:15377"/>
        <dbReference type="ChEBI" id="CHEBI:15378"/>
        <dbReference type="ChEBI" id="CHEBI:16704"/>
        <dbReference type="ChEBI" id="CHEBI:17562"/>
        <dbReference type="ChEBI" id="CHEBI:28938"/>
        <dbReference type="EC" id="3.5.4.5"/>
    </reaction>
</comment>
<dbReference type="GO" id="GO:0042802">
    <property type="term" value="F:identical protein binding"/>
    <property type="evidence" value="ECO:0007669"/>
    <property type="project" value="UniProtKB-ARBA"/>
</dbReference>
<dbReference type="EMBL" id="CAVLEF010000280">
    <property type="protein sequence ID" value="CAK1555607.1"/>
    <property type="molecule type" value="Genomic_DNA"/>
</dbReference>
<evidence type="ECO:0000256" key="3">
    <source>
        <dbReference type="ARBA" id="ARBA00006576"/>
    </source>
</evidence>
<dbReference type="PANTHER" id="PTHR11644">
    <property type="entry name" value="CYTIDINE DEAMINASE"/>
    <property type="match status" value="1"/>
</dbReference>
<dbReference type="PANTHER" id="PTHR11644:SF2">
    <property type="entry name" value="CYTIDINE DEAMINASE"/>
    <property type="match status" value="1"/>
</dbReference>
<evidence type="ECO:0000259" key="13">
    <source>
        <dbReference type="PROSITE" id="PS51747"/>
    </source>
</evidence>
<comment type="similarity">
    <text evidence="3 12">Belongs to the cytidine and deoxycytidylate deaminase family.</text>
</comment>
<comment type="function">
    <text evidence="2 12">This enzyme scavenges exogenous and endogenous cytidine and 2'-deoxycytidine for UMP synthesis.</text>
</comment>
<sequence>MDDFPRNSKCYTNAIENRLDIRDFESLNGVVQNLIREAVKIREKAYCPYSNFAVGAALLTEEDTKVYTGCNIENAAMSPTLCAERTAIPKAVSDGYLKIKMIAIVAHQKDSFTAPCGVCRQTLSEFRGSDGDVQIYLCKPTMDQVLCTSLSEILPLSFVSYKTDSVKS</sequence>
<dbReference type="NCBIfam" id="TIGR01354">
    <property type="entry name" value="cyt_deam_tetra"/>
    <property type="match status" value="1"/>
</dbReference>
<dbReference type="InterPro" id="IPR016192">
    <property type="entry name" value="APOBEC/CMP_deaminase_Zn-bd"/>
</dbReference>
<evidence type="ECO:0000256" key="4">
    <source>
        <dbReference type="ARBA" id="ARBA00012783"/>
    </source>
</evidence>
<protein>
    <recommendedName>
        <fullName evidence="4 12">Cytidine deaminase</fullName>
        <ecNumber evidence="4 12">3.5.4.5</ecNumber>
    </recommendedName>
    <alternativeName>
        <fullName evidence="8 12">Cytidine aminohydrolase</fullName>
    </alternativeName>
</protein>
<name>A0AAV1K3I0_9NEOP</name>
<evidence type="ECO:0000256" key="10">
    <source>
        <dbReference type="PIRSR" id="PIRSR606262-1"/>
    </source>
</evidence>
<accession>A0AAV1K3I0</accession>
<dbReference type="Proteomes" id="UP001497472">
    <property type="component" value="Unassembled WGS sequence"/>
</dbReference>
<dbReference type="FunFam" id="3.40.140.10:FF:000008">
    <property type="entry name" value="Cytidine deaminase"/>
    <property type="match status" value="1"/>
</dbReference>
<dbReference type="GO" id="GO:0005829">
    <property type="term" value="C:cytosol"/>
    <property type="evidence" value="ECO:0007669"/>
    <property type="project" value="TreeGrafter"/>
</dbReference>
<evidence type="ECO:0000256" key="6">
    <source>
        <dbReference type="ARBA" id="ARBA00022801"/>
    </source>
</evidence>
<dbReference type="InterPro" id="IPR050202">
    <property type="entry name" value="Cyt/Deoxycyt_deaminase"/>
</dbReference>
<evidence type="ECO:0000256" key="9">
    <source>
        <dbReference type="ARBA" id="ARBA00049558"/>
    </source>
</evidence>
<reference evidence="14 15" key="1">
    <citation type="submission" date="2023-11" db="EMBL/GenBank/DDBJ databases">
        <authorList>
            <person name="Okamura Y."/>
        </authorList>
    </citation>
    <scope>NUCLEOTIDE SEQUENCE [LARGE SCALE GENOMIC DNA]</scope>
</reference>
<gene>
    <name evidence="14" type="ORF">LNINA_LOCUS14414</name>
</gene>
<feature type="binding site" evidence="11">
    <location>
        <position position="119"/>
    </location>
    <ligand>
        <name>Zn(2+)</name>
        <dbReference type="ChEBI" id="CHEBI:29105"/>
        <note>catalytic</note>
    </ligand>
</feature>
<organism evidence="14 15">
    <name type="scientific">Leptosia nina</name>
    <dbReference type="NCBI Taxonomy" id="320188"/>
    <lineage>
        <taxon>Eukaryota</taxon>
        <taxon>Metazoa</taxon>
        <taxon>Ecdysozoa</taxon>
        <taxon>Arthropoda</taxon>
        <taxon>Hexapoda</taxon>
        <taxon>Insecta</taxon>
        <taxon>Pterygota</taxon>
        <taxon>Neoptera</taxon>
        <taxon>Endopterygota</taxon>
        <taxon>Lepidoptera</taxon>
        <taxon>Glossata</taxon>
        <taxon>Ditrysia</taxon>
        <taxon>Papilionoidea</taxon>
        <taxon>Pieridae</taxon>
        <taxon>Pierinae</taxon>
        <taxon>Leptosia</taxon>
    </lineage>
</organism>
<evidence type="ECO:0000256" key="2">
    <source>
        <dbReference type="ARBA" id="ARBA00003949"/>
    </source>
</evidence>
<evidence type="ECO:0000256" key="8">
    <source>
        <dbReference type="ARBA" id="ARBA00032005"/>
    </source>
</evidence>
<dbReference type="PROSITE" id="PS51747">
    <property type="entry name" value="CYT_DCMP_DEAMINASES_2"/>
    <property type="match status" value="1"/>
</dbReference>
<keyword evidence="7 11" id="KW-0862">Zinc</keyword>
<dbReference type="NCBIfam" id="NF004064">
    <property type="entry name" value="PRK05578.1"/>
    <property type="match status" value="1"/>
</dbReference>
<feature type="active site" description="Proton donor" evidence="10">
    <location>
        <position position="84"/>
    </location>
</feature>
<dbReference type="Pfam" id="PF00383">
    <property type="entry name" value="dCMP_cyt_deam_1"/>
    <property type="match status" value="1"/>
</dbReference>
<dbReference type="EC" id="3.5.4.5" evidence="4 12"/>
<dbReference type="CDD" id="cd01283">
    <property type="entry name" value="cytidine_deaminase"/>
    <property type="match status" value="1"/>
</dbReference>
<proteinExistence type="inferred from homology"/>
<dbReference type="InterPro" id="IPR016193">
    <property type="entry name" value="Cytidine_deaminase-like"/>
</dbReference>
<dbReference type="AlphaFoldDB" id="A0AAV1K3I0"/>
<dbReference type="PROSITE" id="PS00903">
    <property type="entry name" value="CYT_DCMP_DEAMINASES_1"/>
    <property type="match status" value="1"/>
</dbReference>
<keyword evidence="6 12" id="KW-0378">Hydrolase</keyword>
<dbReference type="InterPro" id="IPR006262">
    <property type="entry name" value="Cyt_deam_tetra"/>
</dbReference>
<comment type="catalytic activity">
    <reaction evidence="12">
        <text>2'-deoxycytidine + H2O + H(+) = 2'-deoxyuridine + NH4(+)</text>
        <dbReference type="Rhea" id="RHEA:13433"/>
        <dbReference type="ChEBI" id="CHEBI:15377"/>
        <dbReference type="ChEBI" id="CHEBI:15378"/>
        <dbReference type="ChEBI" id="CHEBI:15698"/>
        <dbReference type="ChEBI" id="CHEBI:16450"/>
        <dbReference type="ChEBI" id="CHEBI:28938"/>
        <dbReference type="EC" id="3.5.4.5"/>
    </reaction>
</comment>
<feature type="binding site" evidence="11">
    <location>
        <position position="116"/>
    </location>
    <ligand>
        <name>Zn(2+)</name>
        <dbReference type="ChEBI" id="CHEBI:29105"/>
        <note>catalytic</note>
    </ligand>
</feature>
<evidence type="ECO:0000256" key="5">
    <source>
        <dbReference type="ARBA" id="ARBA00022723"/>
    </source>
</evidence>
<keyword evidence="5 11" id="KW-0479">Metal-binding</keyword>
<evidence type="ECO:0000256" key="11">
    <source>
        <dbReference type="PIRSR" id="PIRSR606262-3"/>
    </source>
</evidence>
<dbReference type="InterPro" id="IPR002125">
    <property type="entry name" value="CMP_dCMP_dom"/>
</dbReference>
<dbReference type="GO" id="GO:0008270">
    <property type="term" value="F:zinc ion binding"/>
    <property type="evidence" value="ECO:0007669"/>
    <property type="project" value="UniProtKB-UniRule"/>
</dbReference>
<evidence type="ECO:0000313" key="14">
    <source>
        <dbReference type="EMBL" id="CAK1555607.1"/>
    </source>
</evidence>
<evidence type="ECO:0000256" key="1">
    <source>
        <dbReference type="ARBA" id="ARBA00001947"/>
    </source>
</evidence>
<dbReference type="SUPFAM" id="SSF53927">
    <property type="entry name" value="Cytidine deaminase-like"/>
    <property type="match status" value="1"/>
</dbReference>
<comment type="caution">
    <text evidence="14">The sequence shown here is derived from an EMBL/GenBank/DDBJ whole genome shotgun (WGS) entry which is preliminary data.</text>
</comment>
<comment type="cofactor">
    <cofactor evidence="1 11 12">
        <name>Zn(2+)</name>
        <dbReference type="ChEBI" id="CHEBI:29105"/>
    </cofactor>
</comment>
<dbReference type="Gene3D" id="3.40.140.10">
    <property type="entry name" value="Cytidine Deaminase, domain 2"/>
    <property type="match status" value="1"/>
</dbReference>